<keyword evidence="4" id="KW-1185">Reference proteome</keyword>
<dbReference type="PANTHER" id="PTHR43162">
    <property type="match status" value="1"/>
</dbReference>
<dbReference type="SUPFAM" id="SSF51735">
    <property type="entry name" value="NAD(P)-binding Rossmann-fold domains"/>
    <property type="match status" value="1"/>
</dbReference>
<evidence type="ECO:0000313" key="3">
    <source>
        <dbReference type="EMBL" id="SNT20093.1"/>
    </source>
</evidence>
<dbReference type="AlphaFoldDB" id="A0A239KR51"/>
<name>A0A239KR51_9ACTN</name>
<evidence type="ECO:0000313" key="4">
    <source>
        <dbReference type="Proteomes" id="UP000198318"/>
    </source>
</evidence>
<feature type="region of interest" description="Disordered" evidence="1">
    <location>
        <begin position="36"/>
        <end position="56"/>
    </location>
</feature>
<accession>A0A239KR51</accession>
<dbReference type="Proteomes" id="UP000198318">
    <property type="component" value="Unassembled WGS sequence"/>
</dbReference>
<organism evidence="3 4">
    <name type="scientific">Actinomadura meyerae</name>
    <dbReference type="NCBI Taxonomy" id="240840"/>
    <lineage>
        <taxon>Bacteria</taxon>
        <taxon>Bacillati</taxon>
        <taxon>Actinomycetota</taxon>
        <taxon>Actinomycetes</taxon>
        <taxon>Streptosporangiales</taxon>
        <taxon>Thermomonosporaceae</taxon>
        <taxon>Actinomadura</taxon>
    </lineage>
</organism>
<dbReference type="EMBL" id="FZOR01000019">
    <property type="protein sequence ID" value="SNT20093.1"/>
    <property type="molecule type" value="Genomic_DNA"/>
</dbReference>
<sequence>MPDDIRPSIPRPRPTILVTGATGNLGRELTGRLRARGARVRSLSRRPDGARSATETVVGDLTDPATARAALDGVDAVFLIWPLLDATPAHGVVAELAAAAPRVVYVSSTAITDQNARQSDPIVQVHADMEALLHGAGLRPVILRSDTLASNARGWAAQVRAGDIVSGPDVAPTAVVDERDVADAAAAALLNDDGSFKQGPSEQGPSGHSPYLLTGPEVLSRAEQVARLGAALGRPLRFEAVPADAARARMLADGRPAPLVEALIAASVRRPASDLTTDHVERLTGRPPRSFTEWAADHAAEFAAA</sequence>
<proteinExistence type="predicted"/>
<dbReference type="InterPro" id="IPR036291">
    <property type="entry name" value="NAD(P)-bd_dom_sf"/>
</dbReference>
<evidence type="ECO:0000259" key="2">
    <source>
        <dbReference type="Pfam" id="PF13460"/>
    </source>
</evidence>
<reference evidence="3 4" key="1">
    <citation type="submission" date="2017-06" db="EMBL/GenBank/DDBJ databases">
        <authorList>
            <person name="Kim H.J."/>
            <person name="Triplett B.A."/>
        </authorList>
    </citation>
    <scope>NUCLEOTIDE SEQUENCE [LARGE SCALE GENOMIC DNA]</scope>
    <source>
        <strain evidence="3 4">DSM 44715</strain>
    </source>
</reference>
<dbReference type="PANTHER" id="PTHR43162:SF1">
    <property type="entry name" value="PRESTALK A DIFFERENTIATION PROTEIN A"/>
    <property type="match status" value="1"/>
</dbReference>
<protein>
    <submittedName>
        <fullName evidence="3">Uncharacterized conserved protein YbjT, contains NAD(P)-binding and DUF2867 domains</fullName>
    </submittedName>
</protein>
<dbReference type="InterPro" id="IPR051604">
    <property type="entry name" value="Ergot_Alk_Oxidoreductase"/>
</dbReference>
<dbReference type="Gene3D" id="3.40.50.720">
    <property type="entry name" value="NAD(P)-binding Rossmann-like Domain"/>
    <property type="match status" value="1"/>
</dbReference>
<dbReference type="OrthoDB" id="4457504at2"/>
<dbReference type="InterPro" id="IPR016040">
    <property type="entry name" value="NAD(P)-bd_dom"/>
</dbReference>
<dbReference type="Pfam" id="PF13460">
    <property type="entry name" value="NAD_binding_10"/>
    <property type="match status" value="1"/>
</dbReference>
<feature type="domain" description="NAD(P)-binding" evidence="2">
    <location>
        <begin position="20"/>
        <end position="191"/>
    </location>
</feature>
<evidence type="ECO:0000256" key="1">
    <source>
        <dbReference type="SAM" id="MobiDB-lite"/>
    </source>
</evidence>
<gene>
    <name evidence="3" type="ORF">SAMN05443665_101921</name>
</gene>
<dbReference type="Gene3D" id="3.90.25.10">
    <property type="entry name" value="UDP-galactose 4-epimerase, domain 1"/>
    <property type="match status" value="1"/>
</dbReference>
<dbReference type="RefSeq" id="WP_089327613.1">
    <property type="nucleotide sequence ID" value="NZ_FZOR01000019.1"/>
</dbReference>